<dbReference type="Proteomes" id="UP001444661">
    <property type="component" value="Unassembled WGS sequence"/>
</dbReference>
<reference evidence="2 3" key="1">
    <citation type="submission" date="2023-01" db="EMBL/GenBank/DDBJ databases">
        <title>Analysis of 21 Apiospora genomes using comparative genomics revels a genus with tremendous synthesis potential of carbohydrate active enzymes and secondary metabolites.</title>
        <authorList>
            <person name="Sorensen T."/>
        </authorList>
    </citation>
    <scope>NUCLEOTIDE SEQUENCE [LARGE SCALE GENOMIC DNA]</scope>
    <source>
        <strain evidence="2 3">CBS 33761</strain>
    </source>
</reference>
<sequence>MSATRNTESMAAKHEEFSSRVPPSEPMTTKGHKPGVLVGNDAHPEFHTETLPAGSAPREATHQPRPAEGENLYQSNEGGGAAKAAATLTGATSQDVYQGYGKPMQGQENVEIRHDGQHTSKHVGSGLAGVGAADAGYDSVRAKGADLPEGVTKGSRGKATDAYPSAEERLPESAETVASERR</sequence>
<gene>
    <name evidence="2" type="ORF">PG993_011736</name>
</gene>
<feature type="region of interest" description="Disordered" evidence="1">
    <location>
        <begin position="1"/>
        <end position="87"/>
    </location>
</feature>
<feature type="region of interest" description="Disordered" evidence="1">
    <location>
        <begin position="113"/>
        <end position="132"/>
    </location>
</feature>
<comment type="caution">
    <text evidence="2">The sequence shown here is derived from an EMBL/GenBank/DDBJ whole genome shotgun (WGS) entry which is preliminary data.</text>
</comment>
<name>A0ABR1S0G3_9PEZI</name>
<feature type="compositionally biased region" description="Basic and acidic residues" evidence="1">
    <location>
        <begin position="59"/>
        <end position="68"/>
    </location>
</feature>
<accession>A0ABR1S0G3</accession>
<evidence type="ECO:0000256" key="1">
    <source>
        <dbReference type="SAM" id="MobiDB-lite"/>
    </source>
</evidence>
<organism evidence="2 3">
    <name type="scientific">Apiospora rasikravindrae</name>
    <dbReference type="NCBI Taxonomy" id="990691"/>
    <lineage>
        <taxon>Eukaryota</taxon>
        <taxon>Fungi</taxon>
        <taxon>Dikarya</taxon>
        <taxon>Ascomycota</taxon>
        <taxon>Pezizomycotina</taxon>
        <taxon>Sordariomycetes</taxon>
        <taxon>Xylariomycetidae</taxon>
        <taxon>Amphisphaeriales</taxon>
        <taxon>Apiosporaceae</taxon>
        <taxon>Apiospora</taxon>
    </lineage>
</organism>
<evidence type="ECO:0000313" key="3">
    <source>
        <dbReference type="Proteomes" id="UP001444661"/>
    </source>
</evidence>
<feature type="compositionally biased region" description="Basic and acidic residues" evidence="1">
    <location>
        <begin position="166"/>
        <end position="182"/>
    </location>
</feature>
<keyword evidence="3" id="KW-1185">Reference proteome</keyword>
<dbReference type="EMBL" id="JAQQWK010000011">
    <property type="protein sequence ID" value="KAK8023670.1"/>
    <property type="molecule type" value="Genomic_DNA"/>
</dbReference>
<evidence type="ECO:0000313" key="2">
    <source>
        <dbReference type="EMBL" id="KAK8023670.1"/>
    </source>
</evidence>
<protein>
    <submittedName>
        <fullName evidence="2">Uncharacterized protein</fullName>
    </submittedName>
</protein>
<proteinExistence type="predicted"/>
<feature type="region of interest" description="Disordered" evidence="1">
    <location>
        <begin position="145"/>
        <end position="182"/>
    </location>
</feature>